<dbReference type="PANTHER" id="PTHR43677:SF1">
    <property type="entry name" value="ACRYLYL-COA REDUCTASE ACUI-RELATED"/>
    <property type="match status" value="1"/>
</dbReference>
<dbReference type="SUPFAM" id="SSF51735">
    <property type="entry name" value="NAD(P)-binding Rossmann-fold domains"/>
    <property type="match status" value="1"/>
</dbReference>
<dbReference type="EMBL" id="CP014646">
    <property type="protein sequence ID" value="AMO37390.1"/>
    <property type="molecule type" value="Genomic_DNA"/>
</dbReference>
<dbReference type="NCBIfam" id="TIGR02823">
    <property type="entry name" value="oxido_YhdH"/>
    <property type="match status" value="1"/>
</dbReference>
<dbReference type="Gene3D" id="3.40.50.720">
    <property type="entry name" value="NAD(P)-binding Rossmann-like Domain"/>
    <property type="match status" value="1"/>
</dbReference>
<dbReference type="Proteomes" id="UP000036902">
    <property type="component" value="Chromosome"/>
</dbReference>
<gene>
    <name evidence="2" type="ORF">AC731_010810</name>
</gene>
<sequence>MFNAVLIEKDDAGYRASLRELDDAALPEGDVTVKVEYSTLNYKDGLAITGKGPVVRKFPMVPGIDLAGTVEASSHPGIAVGDRVLLNGWGVGEGHWGGLAQRARLKGEWLVPLPAAFTPREAMAIGTAGYTAMLCVMALERQGVTPDKGEVLVTGANGGVGSVAVAVLAGLGYTVVASTGRPDEADYLKALGATEILDRAQFAAPGKPLARERWAGAVDTVGSHTLANVCASTRYRGTVAACGLAQGMDLPATVAPFILRGVTLVGIDSVMAPREERIEAWSRLARDLDPAKLALMTREIGLGETIDTAAALLEGKVRGRVVVDVNR</sequence>
<dbReference type="PANTHER" id="PTHR43677">
    <property type="entry name" value="SHORT-CHAIN DEHYDROGENASE/REDUCTASE"/>
    <property type="match status" value="1"/>
</dbReference>
<dbReference type="GO" id="GO:0043957">
    <property type="term" value="F:acryloyl-CoA reductase (NADPH) activity"/>
    <property type="evidence" value="ECO:0007669"/>
    <property type="project" value="TreeGrafter"/>
</dbReference>
<evidence type="ECO:0000259" key="1">
    <source>
        <dbReference type="SMART" id="SM00829"/>
    </source>
</evidence>
<reference evidence="3" key="1">
    <citation type="submission" date="2016-03" db="EMBL/GenBank/DDBJ databases">
        <authorList>
            <person name="Ma C."/>
            <person name="Zhou S."/>
            <person name="Yang G."/>
        </authorList>
    </citation>
    <scope>NUCLEOTIDE SEQUENCE [LARGE SCALE GENOMIC DNA]</scope>
    <source>
        <strain evidence="3">SgZ-1</strain>
    </source>
</reference>
<dbReference type="InterPro" id="IPR013154">
    <property type="entry name" value="ADH-like_N"/>
</dbReference>
<dbReference type="Gene3D" id="3.90.180.10">
    <property type="entry name" value="Medium-chain alcohol dehydrogenases, catalytic domain"/>
    <property type="match status" value="1"/>
</dbReference>
<dbReference type="KEGG" id="thu:AC731_010810"/>
<proteinExistence type="predicted"/>
<dbReference type="RefSeq" id="WP_048705984.1">
    <property type="nucleotide sequence ID" value="NZ_CP014646.1"/>
</dbReference>
<dbReference type="STRING" id="1134435.AC731_010810"/>
<protein>
    <submittedName>
        <fullName evidence="2">Alcohol dehydrogenase</fullName>
    </submittedName>
</protein>
<evidence type="ECO:0000313" key="3">
    <source>
        <dbReference type="Proteomes" id="UP000036902"/>
    </source>
</evidence>
<evidence type="ECO:0000313" key="2">
    <source>
        <dbReference type="EMBL" id="AMO37390.1"/>
    </source>
</evidence>
<dbReference type="InterPro" id="IPR013149">
    <property type="entry name" value="ADH-like_C"/>
</dbReference>
<dbReference type="InterPro" id="IPR051397">
    <property type="entry name" value="Zn-ADH-like_protein"/>
</dbReference>
<dbReference type="InterPro" id="IPR014188">
    <property type="entry name" value="Acrylyl-CoA_reductase_AcuI"/>
</dbReference>
<dbReference type="Pfam" id="PF08240">
    <property type="entry name" value="ADH_N"/>
    <property type="match status" value="1"/>
</dbReference>
<accession>A0A127K616</accession>
<dbReference type="Pfam" id="PF00107">
    <property type="entry name" value="ADH_zinc_N"/>
    <property type="match status" value="1"/>
</dbReference>
<dbReference type="SUPFAM" id="SSF50129">
    <property type="entry name" value="GroES-like"/>
    <property type="match status" value="1"/>
</dbReference>
<dbReference type="CDD" id="cd08288">
    <property type="entry name" value="MDR_yhdh"/>
    <property type="match status" value="1"/>
</dbReference>
<dbReference type="InterPro" id="IPR036291">
    <property type="entry name" value="NAD(P)-bd_dom_sf"/>
</dbReference>
<dbReference type="InterPro" id="IPR020843">
    <property type="entry name" value="ER"/>
</dbReference>
<dbReference type="AlphaFoldDB" id="A0A127K616"/>
<dbReference type="SMART" id="SM00829">
    <property type="entry name" value="PKS_ER"/>
    <property type="match status" value="1"/>
</dbReference>
<feature type="domain" description="Enoyl reductase (ER)" evidence="1">
    <location>
        <begin position="13"/>
        <end position="323"/>
    </location>
</feature>
<dbReference type="InterPro" id="IPR011032">
    <property type="entry name" value="GroES-like_sf"/>
</dbReference>
<organism evidence="2 3">
    <name type="scientific">Thauera humireducens</name>
    <dbReference type="NCBI Taxonomy" id="1134435"/>
    <lineage>
        <taxon>Bacteria</taxon>
        <taxon>Pseudomonadati</taxon>
        <taxon>Pseudomonadota</taxon>
        <taxon>Betaproteobacteria</taxon>
        <taxon>Rhodocyclales</taxon>
        <taxon>Zoogloeaceae</taxon>
        <taxon>Thauera</taxon>
    </lineage>
</organism>
<name>A0A127K616_9RHOO</name>
<keyword evidence="3" id="KW-1185">Reference proteome</keyword>